<name>X6MZ18_RETFI</name>
<dbReference type="PANTHER" id="PTHR19879">
    <property type="entry name" value="TRANSCRIPTION INITIATION FACTOR TFIID"/>
    <property type="match status" value="1"/>
</dbReference>
<accession>X6MZ18</accession>
<dbReference type="AlphaFoldDB" id="X6MZ18"/>
<dbReference type="PROSITE" id="PS50294">
    <property type="entry name" value="WD_REPEATS_REGION"/>
    <property type="match status" value="2"/>
</dbReference>
<feature type="repeat" description="WD" evidence="3">
    <location>
        <begin position="70"/>
        <end position="113"/>
    </location>
</feature>
<evidence type="ECO:0000313" key="5">
    <source>
        <dbReference type="Proteomes" id="UP000023152"/>
    </source>
</evidence>
<dbReference type="PROSITE" id="PS00678">
    <property type="entry name" value="WD_REPEATS_1"/>
    <property type="match status" value="5"/>
</dbReference>
<protein>
    <submittedName>
        <fullName evidence="4">WD-40 repeat protein</fullName>
    </submittedName>
</protein>
<dbReference type="SUPFAM" id="SSF50978">
    <property type="entry name" value="WD40 repeat-like"/>
    <property type="match status" value="1"/>
</dbReference>
<dbReference type="CDD" id="cd00200">
    <property type="entry name" value="WD40"/>
    <property type="match status" value="1"/>
</dbReference>
<dbReference type="Pfam" id="PF00400">
    <property type="entry name" value="WD40"/>
    <property type="match status" value="5"/>
</dbReference>
<keyword evidence="5" id="KW-1185">Reference proteome</keyword>
<dbReference type="OrthoDB" id="2096344at2759"/>
<dbReference type="SMART" id="SM00320">
    <property type="entry name" value="WD40"/>
    <property type="match status" value="5"/>
</dbReference>
<organism evidence="4 5">
    <name type="scientific">Reticulomyxa filosa</name>
    <dbReference type="NCBI Taxonomy" id="46433"/>
    <lineage>
        <taxon>Eukaryota</taxon>
        <taxon>Sar</taxon>
        <taxon>Rhizaria</taxon>
        <taxon>Retaria</taxon>
        <taxon>Foraminifera</taxon>
        <taxon>Monothalamids</taxon>
        <taxon>Reticulomyxidae</taxon>
        <taxon>Reticulomyxa</taxon>
    </lineage>
</organism>
<evidence type="ECO:0000256" key="2">
    <source>
        <dbReference type="ARBA" id="ARBA00022737"/>
    </source>
</evidence>
<feature type="repeat" description="WD" evidence="3">
    <location>
        <begin position="162"/>
        <end position="205"/>
    </location>
</feature>
<dbReference type="PRINTS" id="PR00320">
    <property type="entry name" value="GPROTEINBRPT"/>
</dbReference>
<dbReference type="InterPro" id="IPR001680">
    <property type="entry name" value="WD40_rpt"/>
</dbReference>
<dbReference type="PROSITE" id="PS50082">
    <property type="entry name" value="WD_REPEATS_2"/>
    <property type="match status" value="5"/>
</dbReference>
<comment type="caution">
    <text evidence="4">The sequence shown here is derived from an EMBL/GenBank/DDBJ whole genome shotgun (WGS) entry which is preliminary data.</text>
</comment>
<dbReference type="InterPro" id="IPR019775">
    <property type="entry name" value="WD40_repeat_CS"/>
</dbReference>
<sequence>MQQALVISFQSFKKLIFKEEDIQIIIQHWIRISNIKLGWINNFDKLVVDYATTFFMLDTFSSSSKLIKTFIGHTDWVNSIDYSTFNGCQSICSGSDDKTVRLWDVNDGKQIKSFNEHSEYVYCVKFSQYHYHNNRRTVICSASRDKTIRFWDFKNSQQMQMYNGHTGGVNGIEFSSFNGGRYLCSGSDDNTVCLWDIETSKSLHVFNGHEYGVECVDISPMQSNNNNSNSIGVIGGNGYTICSGSCDNTIRIWDIETTKILITLKGHIYSVCVRLWDIRSGKQIQVFTKHQSHVYSVEYSPFVVNNIEIGDNSNVICSGSTDNIIRFWDIRSSKKELYLIKGDKKDAGIRALKFIPLKTKKKKSTDNRNIGCDINLCYGSLGGLIHIWG</sequence>
<proteinExistence type="predicted"/>
<dbReference type="EMBL" id="ASPP01014484">
    <property type="protein sequence ID" value="ETO18739.1"/>
    <property type="molecule type" value="Genomic_DNA"/>
</dbReference>
<keyword evidence="1 3" id="KW-0853">WD repeat</keyword>
<evidence type="ECO:0000256" key="3">
    <source>
        <dbReference type="PROSITE-ProRule" id="PRU00221"/>
    </source>
</evidence>
<dbReference type="InterPro" id="IPR015943">
    <property type="entry name" value="WD40/YVTN_repeat-like_dom_sf"/>
</dbReference>
<evidence type="ECO:0000256" key="1">
    <source>
        <dbReference type="ARBA" id="ARBA00022574"/>
    </source>
</evidence>
<dbReference type="PANTHER" id="PTHR19879:SF9">
    <property type="entry name" value="TRANSCRIPTION INITIATION FACTOR TFIID SUBUNIT 5"/>
    <property type="match status" value="1"/>
</dbReference>
<feature type="repeat" description="WD" evidence="3">
    <location>
        <begin position="237"/>
        <end position="263"/>
    </location>
</feature>
<dbReference type="Gene3D" id="2.130.10.10">
    <property type="entry name" value="YVTN repeat-like/Quinoprotein amine dehydrogenase"/>
    <property type="match status" value="3"/>
</dbReference>
<dbReference type="InterPro" id="IPR020472">
    <property type="entry name" value="WD40_PAC1"/>
</dbReference>
<gene>
    <name evidence="4" type="ORF">RFI_18516</name>
</gene>
<evidence type="ECO:0000313" key="4">
    <source>
        <dbReference type="EMBL" id="ETO18739.1"/>
    </source>
</evidence>
<feature type="repeat" description="WD" evidence="3">
    <location>
        <begin position="304"/>
        <end position="338"/>
    </location>
</feature>
<feature type="repeat" description="WD" evidence="3">
    <location>
        <begin position="114"/>
        <end position="161"/>
    </location>
</feature>
<reference evidence="4 5" key="1">
    <citation type="journal article" date="2013" name="Curr. Biol.">
        <title>The Genome of the Foraminiferan Reticulomyxa filosa.</title>
        <authorList>
            <person name="Glockner G."/>
            <person name="Hulsmann N."/>
            <person name="Schleicher M."/>
            <person name="Noegel A.A."/>
            <person name="Eichinger L."/>
            <person name="Gallinger C."/>
            <person name="Pawlowski J."/>
            <person name="Sierra R."/>
            <person name="Euteneuer U."/>
            <person name="Pillet L."/>
            <person name="Moustafa A."/>
            <person name="Platzer M."/>
            <person name="Groth M."/>
            <person name="Szafranski K."/>
            <person name="Schliwa M."/>
        </authorList>
    </citation>
    <scope>NUCLEOTIDE SEQUENCE [LARGE SCALE GENOMIC DNA]</scope>
</reference>
<keyword evidence="2" id="KW-0677">Repeat</keyword>
<dbReference type="InterPro" id="IPR036322">
    <property type="entry name" value="WD40_repeat_dom_sf"/>
</dbReference>
<dbReference type="Proteomes" id="UP000023152">
    <property type="component" value="Unassembled WGS sequence"/>
</dbReference>